<evidence type="ECO:0000256" key="15">
    <source>
        <dbReference type="ARBA" id="ARBA00022990"/>
    </source>
</evidence>
<evidence type="ECO:0000256" key="11">
    <source>
        <dbReference type="ARBA" id="ARBA00022741"/>
    </source>
</evidence>
<evidence type="ECO:0000313" key="26">
    <source>
        <dbReference type="Proteomes" id="UP000252139"/>
    </source>
</evidence>
<keyword evidence="8" id="KW-0507">mRNA processing</keyword>
<dbReference type="GO" id="GO:0005681">
    <property type="term" value="C:spliceosomal complex"/>
    <property type="evidence" value="ECO:0007669"/>
    <property type="project" value="UniProtKB-KW"/>
</dbReference>
<evidence type="ECO:0000256" key="10">
    <source>
        <dbReference type="ARBA" id="ARBA00022728"/>
    </source>
</evidence>
<dbReference type="PROSITE" id="PS50011">
    <property type="entry name" value="PROTEIN_KINASE_DOM"/>
    <property type="match status" value="1"/>
</dbReference>
<feature type="domain" description="Protein kinase" evidence="24">
    <location>
        <begin position="400"/>
        <end position="716"/>
    </location>
</feature>
<keyword evidence="14" id="KW-0832">Ubl conjugation</keyword>
<dbReference type="EC" id="2.7.11.1" evidence="3"/>
<evidence type="ECO:0000256" key="22">
    <source>
        <dbReference type="PROSITE-ProRule" id="PRU10141"/>
    </source>
</evidence>
<dbReference type="InterPro" id="IPR050494">
    <property type="entry name" value="Ser_Thr_dual-spec_kinase"/>
</dbReference>
<dbReference type="InterPro" id="IPR011009">
    <property type="entry name" value="Kinase-like_dom_sf"/>
</dbReference>
<keyword evidence="25" id="KW-0687">Ribonucleoprotein</keyword>
<evidence type="ECO:0000256" key="5">
    <source>
        <dbReference type="ARBA" id="ARBA00022499"/>
    </source>
</evidence>
<sequence length="720" mass="83461">MAPAEHTDVEEGEINAYLEASNRKRSNDAHYERHYKKSRGEDPFAEYERLARRHSPKRHHSRSPSPRRRHSRDYESKYSRRSPSRHASREDRYRYERSRYENRGRDEKRRDDHHREDRRRHDHSPEPKRREEYRKESRAQQLKEEIQKKDVKKDQTTTESLKKQVNEEKEEEGIPPNIEIKDEEEKQKEEDRLIEERRKRRLAILNKYKETSTPEASTSSPIQPATPDNNVNNVSDVGITTTTTVEAKPDDNHTTTTLVETKPDEQTVDNTESPNDMSAADYDPSMDHIRDLHHTSSEADLLKMKDHQEKITEGVDSQADMLASDYTEKLEKPSVNNQMTEIDMFSDNLDMFTATTHIKTGQNALLSNVAAAANPSLTDNWDDAEGYYSTRIGEVLDGRYRVLTNLGRGVYSSVVRAKDEKTNEEVAIKLIRSNETMYKSGQKEVTFLKKLMEADPDNKKHVIRLKRHFEHRNHLCLVFETLSMNLRDVLKKYGKNVGINIKAVRVYAQQLFLSLSLLQKCRIIHADIKPDNILVSESRNTLKLCDLGSASDVTDNGITPYLVSRFYRAPEIMLGLTYDYGIDVWSVGCTLYELFTGKILFPGRNNNQMLKHIMELKGRFPNKLLRKAQFASNHFDEDYSFLSHEIDKVSKNEMVKKMTFIKPTRDLKSRIMAASTTNSDEENRLVQAFIDLLDKCLALSPDKRLTPKEALSHPFITGKV</sequence>
<dbReference type="InterPro" id="IPR008271">
    <property type="entry name" value="Ser/Thr_kinase_AS"/>
</dbReference>
<dbReference type="Gene3D" id="1.10.510.10">
    <property type="entry name" value="Transferase(Phosphotransferase) domain 1"/>
    <property type="match status" value="1"/>
</dbReference>
<evidence type="ECO:0000259" key="24">
    <source>
        <dbReference type="PROSITE" id="PS50011"/>
    </source>
</evidence>
<feature type="compositionally biased region" description="Basic and acidic residues" evidence="23">
    <location>
        <begin position="179"/>
        <end position="194"/>
    </location>
</feature>
<evidence type="ECO:0000256" key="20">
    <source>
        <dbReference type="ARBA" id="ARBA00031858"/>
    </source>
</evidence>
<evidence type="ECO:0000256" key="21">
    <source>
        <dbReference type="ARBA" id="ARBA00046964"/>
    </source>
</evidence>
<dbReference type="CDD" id="cd14135">
    <property type="entry name" value="STKc_PRP4"/>
    <property type="match status" value="1"/>
</dbReference>
<feature type="region of interest" description="Disordered" evidence="23">
    <location>
        <begin position="208"/>
        <end position="278"/>
    </location>
</feature>
<dbReference type="EMBL" id="PJQL01000125">
    <property type="protein sequence ID" value="RCH99424.1"/>
    <property type="molecule type" value="Genomic_DNA"/>
</dbReference>
<dbReference type="InterPro" id="IPR017441">
    <property type="entry name" value="Protein_kinase_ATP_BS"/>
</dbReference>
<keyword evidence="15" id="KW-0007">Acetylation</keyword>
<evidence type="ECO:0000256" key="12">
    <source>
        <dbReference type="ARBA" id="ARBA00022777"/>
    </source>
</evidence>
<comment type="subcellular location">
    <subcellularLocation>
        <location evidence="2">Chromosome</location>
    </subcellularLocation>
    <subcellularLocation>
        <location evidence="1">Nucleus</location>
    </subcellularLocation>
</comment>
<comment type="caution">
    <text evidence="25">The sequence shown here is derived from an EMBL/GenBank/DDBJ whole genome shotgun (WGS) entry which is preliminary data.</text>
</comment>
<evidence type="ECO:0000256" key="13">
    <source>
        <dbReference type="ARBA" id="ARBA00022840"/>
    </source>
</evidence>
<dbReference type="GO" id="GO:0005524">
    <property type="term" value="F:ATP binding"/>
    <property type="evidence" value="ECO:0007669"/>
    <property type="project" value="UniProtKB-UniRule"/>
</dbReference>
<keyword evidence="5" id="KW-1017">Isopeptide bond</keyword>
<dbReference type="GO" id="GO:0004674">
    <property type="term" value="F:protein serine/threonine kinase activity"/>
    <property type="evidence" value="ECO:0007669"/>
    <property type="project" value="UniProtKB-KW"/>
</dbReference>
<evidence type="ECO:0000256" key="19">
    <source>
        <dbReference type="ARBA" id="ARBA00023637"/>
    </source>
</evidence>
<dbReference type="AlphaFoldDB" id="A0A367KB27"/>
<dbReference type="OrthoDB" id="9332038at2759"/>
<dbReference type="PANTHER" id="PTHR24058">
    <property type="entry name" value="DUAL SPECIFICITY PROTEIN KINASE"/>
    <property type="match status" value="1"/>
</dbReference>
<dbReference type="PROSITE" id="PS00108">
    <property type="entry name" value="PROTEIN_KINASE_ST"/>
    <property type="match status" value="1"/>
</dbReference>
<evidence type="ECO:0000256" key="6">
    <source>
        <dbReference type="ARBA" id="ARBA00022527"/>
    </source>
</evidence>
<feature type="compositionally biased region" description="Basic and acidic residues" evidence="23">
    <location>
        <begin position="123"/>
        <end position="167"/>
    </location>
</feature>
<evidence type="ECO:0000256" key="23">
    <source>
        <dbReference type="SAM" id="MobiDB-lite"/>
    </source>
</evidence>
<dbReference type="GO" id="GO:0045292">
    <property type="term" value="P:mRNA cis splicing, via spliceosome"/>
    <property type="evidence" value="ECO:0007669"/>
    <property type="project" value="InterPro"/>
</dbReference>
<dbReference type="Gene3D" id="3.30.200.20">
    <property type="entry name" value="Phosphorylase Kinase, domain 1"/>
    <property type="match status" value="1"/>
</dbReference>
<evidence type="ECO:0000256" key="8">
    <source>
        <dbReference type="ARBA" id="ARBA00022664"/>
    </source>
</evidence>
<evidence type="ECO:0000256" key="7">
    <source>
        <dbReference type="ARBA" id="ARBA00022553"/>
    </source>
</evidence>
<evidence type="ECO:0000256" key="4">
    <source>
        <dbReference type="ARBA" id="ARBA00022454"/>
    </source>
</evidence>
<dbReference type="Proteomes" id="UP000252139">
    <property type="component" value="Unassembled WGS sequence"/>
</dbReference>
<dbReference type="FunFam" id="3.30.200.20:FF:000123">
    <property type="entry name" value="serine/threonine-protein kinase PRP4 homolog"/>
    <property type="match status" value="1"/>
</dbReference>
<evidence type="ECO:0000256" key="17">
    <source>
        <dbReference type="ARBA" id="ARBA00023242"/>
    </source>
</evidence>
<feature type="compositionally biased region" description="Basic and acidic residues" evidence="23">
    <location>
        <begin position="21"/>
        <end position="50"/>
    </location>
</feature>
<dbReference type="SUPFAM" id="SSF56112">
    <property type="entry name" value="Protein kinase-like (PK-like)"/>
    <property type="match status" value="1"/>
</dbReference>
<keyword evidence="7" id="KW-0597">Phosphoprotein</keyword>
<keyword evidence="13 22" id="KW-0067">ATP-binding</keyword>
<dbReference type="GO" id="GO:0005694">
    <property type="term" value="C:chromosome"/>
    <property type="evidence" value="ECO:0007669"/>
    <property type="project" value="UniProtKB-SubCell"/>
</dbReference>
<dbReference type="InterPro" id="IPR044092">
    <property type="entry name" value="STKc_PRP4"/>
</dbReference>
<protein>
    <recommendedName>
        <fullName evidence="19">Serine/threonine-protein kinase PRP4 homolog</fullName>
        <ecNumber evidence="3">2.7.11.1</ecNumber>
    </recommendedName>
    <alternativeName>
        <fullName evidence="20">PRP4 pre-mRNA-processing factor 4 homolog</fullName>
    </alternativeName>
</protein>
<keyword evidence="6" id="KW-0723">Serine/threonine-protein kinase</keyword>
<feature type="region of interest" description="Disordered" evidence="23">
    <location>
        <begin position="18"/>
        <end position="194"/>
    </location>
</feature>
<feature type="compositionally biased region" description="Basic and acidic residues" evidence="23">
    <location>
        <begin position="87"/>
        <end position="115"/>
    </location>
</feature>
<evidence type="ECO:0000256" key="1">
    <source>
        <dbReference type="ARBA" id="ARBA00004123"/>
    </source>
</evidence>
<accession>A0A367KB27</accession>
<dbReference type="PROSITE" id="PS00107">
    <property type="entry name" value="PROTEIN_KINASE_ATP"/>
    <property type="match status" value="1"/>
</dbReference>
<keyword evidence="17" id="KW-0539">Nucleus</keyword>
<gene>
    <name evidence="25" type="primary">PRP4</name>
    <name evidence="25" type="ORF">CU097_015508</name>
</gene>
<dbReference type="SMART" id="SM00220">
    <property type="entry name" value="S_TKc"/>
    <property type="match status" value="1"/>
</dbReference>
<feature type="compositionally biased region" description="Basic residues" evidence="23">
    <location>
        <begin position="51"/>
        <end position="71"/>
    </location>
</feature>
<evidence type="ECO:0000256" key="2">
    <source>
        <dbReference type="ARBA" id="ARBA00004286"/>
    </source>
</evidence>
<keyword evidence="11 22" id="KW-0547">Nucleotide-binding</keyword>
<feature type="compositionally biased region" description="Polar residues" evidence="23">
    <location>
        <begin position="222"/>
        <end position="245"/>
    </location>
</feature>
<evidence type="ECO:0000256" key="14">
    <source>
        <dbReference type="ARBA" id="ARBA00022843"/>
    </source>
</evidence>
<dbReference type="STRING" id="86630.A0A367KB27"/>
<keyword evidence="12" id="KW-0418">Kinase</keyword>
<evidence type="ECO:0000256" key="18">
    <source>
        <dbReference type="ARBA" id="ARBA00023596"/>
    </source>
</evidence>
<keyword evidence="4" id="KW-0158">Chromosome</keyword>
<name>A0A367KB27_RHIAZ</name>
<reference evidence="25 26" key="1">
    <citation type="journal article" date="2018" name="G3 (Bethesda)">
        <title>Phylogenetic and Phylogenomic Definition of Rhizopus Species.</title>
        <authorList>
            <person name="Gryganskyi A.P."/>
            <person name="Golan J."/>
            <person name="Dolatabadi S."/>
            <person name="Mondo S."/>
            <person name="Robb S."/>
            <person name="Idnurm A."/>
            <person name="Muszewska A."/>
            <person name="Steczkiewicz K."/>
            <person name="Masonjones S."/>
            <person name="Liao H.L."/>
            <person name="Gajdeczka M.T."/>
            <person name="Anike F."/>
            <person name="Vuek A."/>
            <person name="Anishchenko I.M."/>
            <person name="Voigt K."/>
            <person name="de Hoog G.S."/>
            <person name="Smith M.E."/>
            <person name="Heitman J."/>
            <person name="Vilgalys R."/>
            <person name="Stajich J.E."/>
        </authorList>
    </citation>
    <scope>NUCLEOTIDE SEQUENCE [LARGE SCALE GENOMIC DNA]</scope>
    <source>
        <strain evidence="25 26">CBS 357.93</strain>
    </source>
</reference>
<keyword evidence="10" id="KW-0747">Spliceosome</keyword>
<comment type="subunit">
    <text evidence="21">Interacts with CLK1 C-terminus. Associates with the U5 snRNP and NCOR1 deacetylase complexes. Identified in the spliceosome C complex.</text>
</comment>
<evidence type="ECO:0000313" key="25">
    <source>
        <dbReference type="EMBL" id="RCH99424.1"/>
    </source>
</evidence>
<organism evidence="25 26">
    <name type="scientific">Rhizopus azygosporus</name>
    <name type="common">Rhizopus microsporus var. azygosporus</name>
    <dbReference type="NCBI Taxonomy" id="86630"/>
    <lineage>
        <taxon>Eukaryota</taxon>
        <taxon>Fungi</taxon>
        <taxon>Fungi incertae sedis</taxon>
        <taxon>Mucoromycota</taxon>
        <taxon>Mucoromycotina</taxon>
        <taxon>Mucoromycetes</taxon>
        <taxon>Mucorales</taxon>
        <taxon>Mucorineae</taxon>
        <taxon>Rhizopodaceae</taxon>
        <taxon>Rhizopus</taxon>
    </lineage>
</organism>
<evidence type="ECO:0000256" key="9">
    <source>
        <dbReference type="ARBA" id="ARBA00022679"/>
    </source>
</evidence>
<keyword evidence="9" id="KW-0808">Transferase</keyword>
<comment type="similarity">
    <text evidence="18">Belongs to the protein kinase superfamily. CMGC Ser/Thr protein kinase family.</text>
</comment>
<dbReference type="InterPro" id="IPR000719">
    <property type="entry name" value="Prot_kinase_dom"/>
</dbReference>
<feature type="binding site" evidence="22">
    <location>
        <position position="429"/>
    </location>
    <ligand>
        <name>ATP</name>
        <dbReference type="ChEBI" id="CHEBI:30616"/>
    </ligand>
</feature>
<evidence type="ECO:0000256" key="3">
    <source>
        <dbReference type="ARBA" id="ARBA00012513"/>
    </source>
</evidence>
<dbReference type="FunFam" id="1.10.510.10:FF:000078">
    <property type="entry name" value="Serine/threonine-protein kinase PRP4 homolog"/>
    <property type="match status" value="1"/>
</dbReference>
<keyword evidence="16" id="KW-0508">mRNA splicing</keyword>
<dbReference type="Pfam" id="PF00069">
    <property type="entry name" value="Pkinase"/>
    <property type="match status" value="1"/>
</dbReference>
<evidence type="ECO:0000256" key="16">
    <source>
        <dbReference type="ARBA" id="ARBA00023187"/>
    </source>
</evidence>
<dbReference type="PANTHER" id="PTHR24058:SF103">
    <property type="entry name" value="SERINE_THREONINE-PROTEIN KINASE PRP4 HOMOLOG"/>
    <property type="match status" value="1"/>
</dbReference>
<proteinExistence type="inferred from homology"/>
<keyword evidence="26" id="KW-1185">Reference proteome</keyword>